<evidence type="ECO:0000313" key="1">
    <source>
        <dbReference type="EMBL" id="EJK61676.1"/>
    </source>
</evidence>
<dbReference type="Proteomes" id="UP000266841">
    <property type="component" value="Unassembled WGS sequence"/>
</dbReference>
<keyword evidence="2" id="KW-1185">Reference proteome</keyword>
<accession>K0SL62</accession>
<dbReference type="AlphaFoldDB" id="K0SL62"/>
<name>K0SL62_THAOC</name>
<organism evidence="1 2">
    <name type="scientific">Thalassiosira oceanica</name>
    <name type="common">Marine diatom</name>
    <dbReference type="NCBI Taxonomy" id="159749"/>
    <lineage>
        <taxon>Eukaryota</taxon>
        <taxon>Sar</taxon>
        <taxon>Stramenopiles</taxon>
        <taxon>Ochrophyta</taxon>
        <taxon>Bacillariophyta</taxon>
        <taxon>Coscinodiscophyceae</taxon>
        <taxon>Thalassiosirophycidae</taxon>
        <taxon>Thalassiosirales</taxon>
        <taxon>Thalassiosiraceae</taxon>
        <taxon>Thalassiosira</taxon>
    </lineage>
</organism>
<proteinExistence type="predicted"/>
<feature type="non-terminal residue" evidence="1">
    <location>
        <position position="1"/>
    </location>
</feature>
<evidence type="ECO:0000313" key="2">
    <source>
        <dbReference type="Proteomes" id="UP000266841"/>
    </source>
</evidence>
<gene>
    <name evidence="1" type="ORF">THAOC_17791</name>
</gene>
<dbReference type="EMBL" id="AGNL01019656">
    <property type="protein sequence ID" value="EJK61676.1"/>
    <property type="molecule type" value="Genomic_DNA"/>
</dbReference>
<comment type="caution">
    <text evidence="1">The sequence shown here is derived from an EMBL/GenBank/DDBJ whole genome shotgun (WGS) entry which is preliminary data.</text>
</comment>
<sequence>SSISFYNIIENFALRSEPFQMPGLTLQSRVSVLMSGEQTANLRFDDVSSGCPSEPDNGQRRRHAIVDKYMSSSSATFDI</sequence>
<protein>
    <submittedName>
        <fullName evidence="1">Uncharacterized protein</fullName>
    </submittedName>
</protein>
<reference evidence="1 2" key="1">
    <citation type="journal article" date="2012" name="Genome Biol.">
        <title>Genome and low-iron response of an oceanic diatom adapted to chronic iron limitation.</title>
        <authorList>
            <person name="Lommer M."/>
            <person name="Specht M."/>
            <person name="Roy A.S."/>
            <person name="Kraemer L."/>
            <person name="Andreson R."/>
            <person name="Gutowska M.A."/>
            <person name="Wolf J."/>
            <person name="Bergner S.V."/>
            <person name="Schilhabel M.B."/>
            <person name="Klostermeier U.C."/>
            <person name="Beiko R.G."/>
            <person name="Rosenstiel P."/>
            <person name="Hippler M."/>
            <person name="Laroche J."/>
        </authorList>
    </citation>
    <scope>NUCLEOTIDE SEQUENCE [LARGE SCALE GENOMIC DNA]</scope>
    <source>
        <strain evidence="1 2">CCMP1005</strain>
    </source>
</reference>